<feature type="signal peptide" evidence="4">
    <location>
        <begin position="1"/>
        <end position="19"/>
    </location>
</feature>
<comment type="similarity">
    <text evidence="1">Belongs to the membrane fusion protein (MFP) (TC 8.A.1) family.</text>
</comment>
<keyword evidence="2" id="KW-0175">Coiled coil</keyword>
<sequence>MSRFSFHRIAAFVVLAASAAWVLTGEFSSVGSAANDPSGETAKPAASGPAPAKTPQRDLKTVAVIDPPFIDHRRAIRIAGQTMADKQTAIATRAAGIITALPVAQGDHVSEGDVILSLDSEGKAAAVESARAVLEQRQKEFEAAERLANKGSLPKLQLDNSRSALATARTQLEVAQAELARFELRAPFSGVIDKVSVELGSSVQQGAPVATLLSLDPIVAAGEISERDLGYVKLGDKADVRLISGDTVEGTIRYISRQANAATRTFPVEIAIPNADGRIPAGMTAEITLRTDPVRAVKLPRSVVTLSDAGDLGVRIATADDKAAFVPIDLIDDTPEGLVLAGVPADARIIVAGQDLVTDGEKVHAVPADMDTLRRLVGSRAIN</sequence>
<feature type="domain" description="CzcB-like barrel-sandwich hybrid" evidence="6">
    <location>
        <begin position="88"/>
        <end position="211"/>
    </location>
</feature>
<dbReference type="Gene3D" id="2.40.30.170">
    <property type="match status" value="1"/>
</dbReference>
<dbReference type="AlphaFoldDB" id="A0A2G1QLG8"/>
<feature type="region of interest" description="Disordered" evidence="3">
    <location>
        <begin position="32"/>
        <end position="56"/>
    </location>
</feature>
<dbReference type="SUPFAM" id="SSF111369">
    <property type="entry name" value="HlyD-like secretion proteins"/>
    <property type="match status" value="1"/>
</dbReference>
<protein>
    <submittedName>
        <fullName evidence="7">Efflux transporter periplasmic adaptor subunit</fullName>
    </submittedName>
</protein>
<keyword evidence="8" id="KW-1185">Reference proteome</keyword>
<accession>A0A2G1QLG8</accession>
<dbReference type="NCBIfam" id="TIGR01730">
    <property type="entry name" value="RND_mfp"/>
    <property type="match status" value="1"/>
</dbReference>
<evidence type="ECO:0000259" key="6">
    <source>
        <dbReference type="Pfam" id="PF25973"/>
    </source>
</evidence>
<proteinExistence type="inferred from homology"/>
<dbReference type="PANTHER" id="PTHR30469:SF29">
    <property type="entry name" value="BLR2860 PROTEIN"/>
    <property type="match status" value="1"/>
</dbReference>
<name>A0A2G1QLG8_9HYPH</name>
<evidence type="ECO:0000256" key="4">
    <source>
        <dbReference type="SAM" id="SignalP"/>
    </source>
</evidence>
<evidence type="ECO:0000313" key="7">
    <source>
        <dbReference type="EMBL" id="PHP66058.1"/>
    </source>
</evidence>
<evidence type="ECO:0000256" key="1">
    <source>
        <dbReference type="ARBA" id="ARBA00009477"/>
    </source>
</evidence>
<dbReference type="InterPro" id="IPR058792">
    <property type="entry name" value="Beta-barrel_RND_2"/>
</dbReference>
<organism evidence="7 8">
    <name type="scientific">Zhengella mangrovi</name>
    <dbReference type="NCBI Taxonomy" id="1982044"/>
    <lineage>
        <taxon>Bacteria</taxon>
        <taxon>Pseudomonadati</taxon>
        <taxon>Pseudomonadota</taxon>
        <taxon>Alphaproteobacteria</taxon>
        <taxon>Hyphomicrobiales</taxon>
        <taxon>Notoacmeibacteraceae</taxon>
        <taxon>Zhengella</taxon>
    </lineage>
</organism>
<comment type="caution">
    <text evidence="7">The sequence shown here is derived from an EMBL/GenBank/DDBJ whole genome shotgun (WGS) entry which is preliminary data.</text>
</comment>
<evidence type="ECO:0000256" key="2">
    <source>
        <dbReference type="SAM" id="Coils"/>
    </source>
</evidence>
<reference evidence="7 8" key="1">
    <citation type="submission" date="2017-10" db="EMBL/GenBank/DDBJ databases">
        <title>Sedimentibacterium mangrovi gen. nov., sp. nov., a novel member of family Phyllobacteriacea isolated from mangrove sediment.</title>
        <authorList>
            <person name="Liao H."/>
            <person name="Tian Y."/>
        </authorList>
    </citation>
    <scope>NUCLEOTIDE SEQUENCE [LARGE SCALE GENOMIC DNA]</scope>
    <source>
        <strain evidence="7 8">X9-2-2</strain>
    </source>
</reference>
<dbReference type="InterPro" id="IPR058647">
    <property type="entry name" value="BSH_CzcB-like"/>
</dbReference>
<dbReference type="Gene3D" id="2.40.50.100">
    <property type="match status" value="1"/>
</dbReference>
<evidence type="ECO:0000256" key="3">
    <source>
        <dbReference type="SAM" id="MobiDB-lite"/>
    </source>
</evidence>
<dbReference type="Gene3D" id="1.10.287.470">
    <property type="entry name" value="Helix hairpin bin"/>
    <property type="match status" value="1"/>
</dbReference>
<dbReference type="Pfam" id="PF25954">
    <property type="entry name" value="Beta-barrel_RND_2"/>
    <property type="match status" value="1"/>
</dbReference>
<feature type="compositionally biased region" description="Low complexity" evidence="3">
    <location>
        <begin position="41"/>
        <end position="54"/>
    </location>
</feature>
<dbReference type="EMBL" id="PDVP01000010">
    <property type="protein sequence ID" value="PHP66058.1"/>
    <property type="molecule type" value="Genomic_DNA"/>
</dbReference>
<dbReference type="Pfam" id="PF25973">
    <property type="entry name" value="BSH_CzcB"/>
    <property type="match status" value="1"/>
</dbReference>
<dbReference type="GO" id="GO:1990281">
    <property type="term" value="C:efflux pump complex"/>
    <property type="evidence" value="ECO:0007669"/>
    <property type="project" value="TreeGrafter"/>
</dbReference>
<feature type="coiled-coil region" evidence="2">
    <location>
        <begin position="127"/>
        <end position="185"/>
    </location>
</feature>
<dbReference type="InterPro" id="IPR006143">
    <property type="entry name" value="RND_pump_MFP"/>
</dbReference>
<dbReference type="PANTHER" id="PTHR30469">
    <property type="entry name" value="MULTIDRUG RESISTANCE PROTEIN MDTA"/>
    <property type="match status" value="1"/>
</dbReference>
<keyword evidence="4" id="KW-0732">Signal</keyword>
<dbReference type="Gene3D" id="2.40.420.20">
    <property type="match status" value="1"/>
</dbReference>
<dbReference type="GO" id="GO:0015562">
    <property type="term" value="F:efflux transmembrane transporter activity"/>
    <property type="evidence" value="ECO:0007669"/>
    <property type="project" value="TreeGrafter"/>
</dbReference>
<evidence type="ECO:0000259" key="5">
    <source>
        <dbReference type="Pfam" id="PF25954"/>
    </source>
</evidence>
<dbReference type="RefSeq" id="WP_099307323.1">
    <property type="nucleotide sequence ID" value="NZ_PDVP01000010.1"/>
</dbReference>
<dbReference type="OrthoDB" id="9806939at2"/>
<dbReference type="Proteomes" id="UP000221168">
    <property type="component" value="Unassembled WGS sequence"/>
</dbReference>
<gene>
    <name evidence="7" type="ORF">CSC94_15745</name>
</gene>
<evidence type="ECO:0000313" key="8">
    <source>
        <dbReference type="Proteomes" id="UP000221168"/>
    </source>
</evidence>
<feature type="chain" id="PRO_5013793739" evidence="4">
    <location>
        <begin position="20"/>
        <end position="383"/>
    </location>
</feature>
<feature type="domain" description="CusB-like beta-barrel" evidence="5">
    <location>
        <begin position="223"/>
        <end position="291"/>
    </location>
</feature>